<dbReference type="RefSeq" id="WP_134837721.1">
    <property type="nucleotide sequence ID" value="NZ_SATR01000148.1"/>
</dbReference>
<evidence type="ECO:0000313" key="2">
    <source>
        <dbReference type="Proteomes" id="UP000297753"/>
    </source>
</evidence>
<comment type="caution">
    <text evidence="1">The sequence shown here is derived from an EMBL/GenBank/DDBJ whole genome shotgun (WGS) entry which is preliminary data.</text>
</comment>
<dbReference type="AlphaFoldDB" id="A0A4Y8W871"/>
<protein>
    <recommendedName>
        <fullName evidence="3">RiboL-PSP-HEPN domain-containing protein</fullName>
    </recommendedName>
</protein>
<reference evidence="1 2" key="1">
    <citation type="submission" date="2019-01" db="EMBL/GenBank/DDBJ databases">
        <title>Vibrio BEI176 sp. nov, a marine bacterium isolated from China: eastern marignal seas.</title>
        <authorList>
            <person name="Li B."/>
        </authorList>
    </citation>
    <scope>NUCLEOTIDE SEQUENCE [LARGE SCALE GENOMIC DNA]</scope>
    <source>
        <strain evidence="1 2">BEI176</strain>
    </source>
</reference>
<sequence>MTTKKDLAVAFMHNNLNQLTGFHNHVHGFFNDNLKDSQLSEEINQHQKNFLKREYEINLPNQLRKSVFLMMFGHLEECLHLSWLASGEPIQLNKSEFGIAKYKPFVRDHLGFNLGSDSDWAYIQECQLIRNAIIHAAGRVSLLKKPHEVESLLKQRSDYFEMEHDRVYLTNTGISAFQKSIARFTERVERAI</sequence>
<gene>
    <name evidence="1" type="ORF">ELS82_24540</name>
</gene>
<dbReference type="EMBL" id="SATR01000148">
    <property type="protein sequence ID" value="TFH89027.1"/>
    <property type="molecule type" value="Genomic_DNA"/>
</dbReference>
<dbReference type="OrthoDB" id="7063749at2"/>
<evidence type="ECO:0000313" key="1">
    <source>
        <dbReference type="EMBL" id="TFH89027.1"/>
    </source>
</evidence>
<evidence type="ECO:0008006" key="3">
    <source>
        <dbReference type="Google" id="ProtNLM"/>
    </source>
</evidence>
<proteinExistence type="predicted"/>
<accession>A0A4Y8W871</accession>
<name>A0A4Y8W871_9VIBR</name>
<dbReference type="Proteomes" id="UP000297753">
    <property type="component" value="Unassembled WGS sequence"/>
</dbReference>
<keyword evidence="2" id="KW-1185">Reference proteome</keyword>
<organism evidence="1 2">
    <name type="scientific">Vibrio ouci</name>
    <dbReference type="NCBI Taxonomy" id="2499078"/>
    <lineage>
        <taxon>Bacteria</taxon>
        <taxon>Pseudomonadati</taxon>
        <taxon>Pseudomonadota</taxon>
        <taxon>Gammaproteobacteria</taxon>
        <taxon>Vibrionales</taxon>
        <taxon>Vibrionaceae</taxon>
        <taxon>Vibrio</taxon>
    </lineage>
</organism>